<sequence>MPSPFPGMNPYLENSEFWHDFHERFVPKLAEAITAEVRPDYFCKIDEHVYIHEMSARERLIGRSDVSVKSDEWSSHGDQTASTTAPARGRVSESIDVERINFIEVRDRSNREVVTVVELLSPSNKSGGDRNQYLAKRRSYFESRVHLVEIDLLRGGPRLPIDETPDCDYLIMVSRSPMRPEVELWPINIDEPLPVIPIPLRDGRDEAIINLQIQFEAVFEAAAYQDYIYASSPEPPLSDGQRLWAEQTLERDTLK</sequence>
<gene>
    <name evidence="2" type="ORF">Pan189_37900</name>
</gene>
<organism evidence="2 3">
    <name type="scientific">Stratiformator vulcanicus</name>
    <dbReference type="NCBI Taxonomy" id="2527980"/>
    <lineage>
        <taxon>Bacteria</taxon>
        <taxon>Pseudomonadati</taxon>
        <taxon>Planctomycetota</taxon>
        <taxon>Planctomycetia</taxon>
        <taxon>Planctomycetales</taxon>
        <taxon>Planctomycetaceae</taxon>
        <taxon>Stratiformator</taxon>
    </lineage>
</organism>
<evidence type="ECO:0000313" key="3">
    <source>
        <dbReference type="Proteomes" id="UP000317318"/>
    </source>
</evidence>
<reference evidence="2 3" key="1">
    <citation type="submission" date="2019-02" db="EMBL/GenBank/DDBJ databases">
        <title>Deep-cultivation of Planctomycetes and their phenomic and genomic characterization uncovers novel biology.</title>
        <authorList>
            <person name="Wiegand S."/>
            <person name="Jogler M."/>
            <person name="Boedeker C."/>
            <person name="Pinto D."/>
            <person name="Vollmers J."/>
            <person name="Rivas-Marin E."/>
            <person name="Kohn T."/>
            <person name="Peeters S.H."/>
            <person name="Heuer A."/>
            <person name="Rast P."/>
            <person name="Oberbeckmann S."/>
            <person name="Bunk B."/>
            <person name="Jeske O."/>
            <person name="Meyerdierks A."/>
            <person name="Storesund J.E."/>
            <person name="Kallscheuer N."/>
            <person name="Luecker S."/>
            <person name="Lage O.M."/>
            <person name="Pohl T."/>
            <person name="Merkel B.J."/>
            <person name="Hornburger P."/>
            <person name="Mueller R.-W."/>
            <person name="Bruemmer F."/>
            <person name="Labrenz M."/>
            <person name="Spormann A.M."/>
            <person name="Op den Camp H."/>
            <person name="Overmann J."/>
            <person name="Amann R."/>
            <person name="Jetten M.S.M."/>
            <person name="Mascher T."/>
            <person name="Medema M.H."/>
            <person name="Devos D.P."/>
            <person name="Kaster A.-K."/>
            <person name="Ovreas L."/>
            <person name="Rohde M."/>
            <person name="Galperin M.Y."/>
            <person name="Jogler C."/>
        </authorList>
    </citation>
    <scope>NUCLEOTIDE SEQUENCE [LARGE SCALE GENOMIC DNA]</scope>
    <source>
        <strain evidence="2 3">Pan189</strain>
    </source>
</reference>
<evidence type="ECO:0000256" key="1">
    <source>
        <dbReference type="SAM" id="MobiDB-lite"/>
    </source>
</evidence>
<dbReference type="Proteomes" id="UP000317318">
    <property type="component" value="Chromosome"/>
</dbReference>
<evidence type="ECO:0008006" key="4">
    <source>
        <dbReference type="Google" id="ProtNLM"/>
    </source>
</evidence>
<dbReference type="EMBL" id="CP036268">
    <property type="protein sequence ID" value="QDT39383.1"/>
    <property type="molecule type" value="Genomic_DNA"/>
</dbReference>
<accession>A0A517R6B6</accession>
<keyword evidence="3" id="KW-1185">Reference proteome</keyword>
<protein>
    <recommendedName>
        <fullName evidence="4">DUF4058 domain-containing protein</fullName>
    </recommendedName>
</protein>
<proteinExistence type="predicted"/>
<evidence type="ECO:0000313" key="2">
    <source>
        <dbReference type="EMBL" id="QDT39383.1"/>
    </source>
</evidence>
<dbReference type="KEGG" id="svp:Pan189_37900"/>
<dbReference type="InterPro" id="IPR025132">
    <property type="entry name" value="DUF4058"/>
</dbReference>
<feature type="region of interest" description="Disordered" evidence="1">
    <location>
        <begin position="70"/>
        <end position="90"/>
    </location>
</feature>
<dbReference type="RefSeq" id="WP_310820765.1">
    <property type="nucleotide sequence ID" value="NZ_CP036268.1"/>
</dbReference>
<dbReference type="AlphaFoldDB" id="A0A517R6B6"/>
<name>A0A517R6B6_9PLAN</name>
<feature type="compositionally biased region" description="Polar residues" evidence="1">
    <location>
        <begin position="76"/>
        <end position="85"/>
    </location>
</feature>
<dbReference type="Pfam" id="PF13267">
    <property type="entry name" value="DUF4058"/>
    <property type="match status" value="1"/>
</dbReference>